<sequence length="553" mass="60009">MEKSTVSNMPDGDIIPTEDFEPELDSPSKSTLMDDMELPKWQLMALSISICCGLFLSLLDTTIVAAGLLTIGQDFGDLESLNWVALAYTLSYLGCAVIFARVADIVGRKNAYIAALVIFIAFSLGCGFAKTLEQLIALRVMQGIGGSGLYSLTFIIFPEISTPEMSQVIGAAAGAVVAMAGILGPVLGGVITHYTTWRWIFWINGPIGIIPLIVFIIAWPKPHQIIHAQRRSWKHLDLIGAVLVIAASVCVVFAFQQAGIIPDSWNKPIFIVPLVIGCLCYVLLFCWEVAVAKYWAGSFATMFPLHLIKHRVYMGYVLVTLIGGFPYFMVIYTLPLRLQVVNEKSQLVAGLALLPMVGAVAVFSTAAAIINTKKNLIFETLLTGALFSVLGTALLSTLKNVPWIEGKMYGFQVFIGIGFGLMVSTTSLGGGLECELKDTTVAQGIIAQVRVLGGSIGIAASTAIMGTTLRRDLAKYPHLAGTEGQVERVKAVNADAFRQSMQVCAAITGVGVLATFLVWRKERIGFTERRRQQMENAQEMRRQEGEVEKVGKV</sequence>
<dbReference type="OrthoDB" id="440553at2759"/>
<dbReference type="AlphaFoldDB" id="A0A9N9PSL9"/>
<feature type="transmembrane region" description="Helical" evidence="6">
    <location>
        <begin position="451"/>
        <end position="469"/>
    </location>
</feature>
<evidence type="ECO:0000313" key="8">
    <source>
        <dbReference type="EMBL" id="CAG8954305.1"/>
    </source>
</evidence>
<dbReference type="Pfam" id="PF07690">
    <property type="entry name" value="MFS_1"/>
    <property type="match status" value="1"/>
</dbReference>
<feature type="transmembrane region" description="Helical" evidence="6">
    <location>
        <begin position="136"/>
        <end position="156"/>
    </location>
</feature>
<protein>
    <recommendedName>
        <fullName evidence="7">Major facilitator superfamily (MFS) profile domain-containing protein</fullName>
    </recommendedName>
</protein>
<dbReference type="PRINTS" id="PR01036">
    <property type="entry name" value="TCRTETB"/>
</dbReference>
<comment type="caution">
    <text evidence="8">The sequence shown here is derived from an EMBL/GenBank/DDBJ whole genome shotgun (WGS) entry which is preliminary data.</text>
</comment>
<gene>
    <name evidence="8" type="ORF">HYFRA_00005926</name>
</gene>
<dbReference type="PANTHER" id="PTHR23501:SF43">
    <property type="entry name" value="MULTIDRUG TRANSPORTER, PUTATIVE (AFU_ORTHOLOGUE AFUA_6G03040)-RELATED"/>
    <property type="match status" value="1"/>
</dbReference>
<feature type="transmembrane region" description="Helical" evidence="6">
    <location>
        <begin position="500"/>
        <end position="519"/>
    </location>
</feature>
<keyword evidence="2 6" id="KW-0812">Transmembrane</keyword>
<feature type="transmembrane region" description="Helical" evidence="6">
    <location>
        <begin position="409"/>
        <end position="430"/>
    </location>
</feature>
<accession>A0A9N9PSL9</accession>
<organism evidence="8 9">
    <name type="scientific">Hymenoscyphus fraxineus</name>
    <dbReference type="NCBI Taxonomy" id="746836"/>
    <lineage>
        <taxon>Eukaryota</taxon>
        <taxon>Fungi</taxon>
        <taxon>Dikarya</taxon>
        <taxon>Ascomycota</taxon>
        <taxon>Pezizomycotina</taxon>
        <taxon>Leotiomycetes</taxon>
        <taxon>Helotiales</taxon>
        <taxon>Helotiaceae</taxon>
        <taxon>Hymenoscyphus</taxon>
    </lineage>
</organism>
<feature type="region of interest" description="Disordered" evidence="5">
    <location>
        <begin position="1"/>
        <end position="26"/>
    </location>
</feature>
<dbReference type="PANTHER" id="PTHR23501">
    <property type="entry name" value="MAJOR FACILITATOR SUPERFAMILY"/>
    <property type="match status" value="1"/>
</dbReference>
<dbReference type="GO" id="GO:0022857">
    <property type="term" value="F:transmembrane transporter activity"/>
    <property type="evidence" value="ECO:0007669"/>
    <property type="project" value="InterPro"/>
</dbReference>
<evidence type="ECO:0000256" key="3">
    <source>
        <dbReference type="ARBA" id="ARBA00022989"/>
    </source>
</evidence>
<feature type="transmembrane region" description="Helical" evidence="6">
    <location>
        <begin position="270"/>
        <end position="292"/>
    </location>
</feature>
<feature type="transmembrane region" description="Helical" evidence="6">
    <location>
        <begin position="199"/>
        <end position="218"/>
    </location>
</feature>
<proteinExistence type="predicted"/>
<keyword evidence="3 6" id="KW-1133">Transmembrane helix</keyword>
<dbReference type="InterPro" id="IPR020846">
    <property type="entry name" value="MFS_dom"/>
</dbReference>
<evidence type="ECO:0000259" key="7">
    <source>
        <dbReference type="PROSITE" id="PS50850"/>
    </source>
</evidence>
<evidence type="ECO:0000256" key="5">
    <source>
        <dbReference type="SAM" id="MobiDB-lite"/>
    </source>
</evidence>
<dbReference type="GO" id="GO:0005886">
    <property type="term" value="C:plasma membrane"/>
    <property type="evidence" value="ECO:0007669"/>
    <property type="project" value="TreeGrafter"/>
</dbReference>
<dbReference type="InterPro" id="IPR011701">
    <property type="entry name" value="MFS"/>
</dbReference>
<evidence type="ECO:0000256" key="2">
    <source>
        <dbReference type="ARBA" id="ARBA00022692"/>
    </source>
</evidence>
<dbReference type="Proteomes" id="UP000696280">
    <property type="component" value="Unassembled WGS sequence"/>
</dbReference>
<name>A0A9N9PSL9_9HELO</name>
<dbReference type="EMBL" id="CAJVRL010000056">
    <property type="protein sequence ID" value="CAG8954305.1"/>
    <property type="molecule type" value="Genomic_DNA"/>
</dbReference>
<keyword evidence="9" id="KW-1185">Reference proteome</keyword>
<feature type="domain" description="Major facilitator superfamily (MFS) profile" evidence="7">
    <location>
        <begin position="46"/>
        <end position="523"/>
    </location>
</feature>
<feature type="transmembrane region" description="Helical" evidence="6">
    <location>
        <begin position="111"/>
        <end position="130"/>
    </location>
</feature>
<feature type="transmembrane region" description="Helical" evidence="6">
    <location>
        <begin position="347"/>
        <end position="369"/>
    </location>
</feature>
<keyword evidence="4 6" id="KW-0472">Membrane</keyword>
<dbReference type="SUPFAM" id="SSF103473">
    <property type="entry name" value="MFS general substrate transporter"/>
    <property type="match status" value="1"/>
</dbReference>
<evidence type="ECO:0000256" key="4">
    <source>
        <dbReference type="ARBA" id="ARBA00023136"/>
    </source>
</evidence>
<evidence type="ECO:0000313" key="9">
    <source>
        <dbReference type="Proteomes" id="UP000696280"/>
    </source>
</evidence>
<dbReference type="PROSITE" id="PS50850">
    <property type="entry name" value="MFS"/>
    <property type="match status" value="1"/>
</dbReference>
<dbReference type="InterPro" id="IPR036259">
    <property type="entry name" value="MFS_trans_sf"/>
</dbReference>
<feature type="transmembrane region" description="Helical" evidence="6">
    <location>
        <begin position="168"/>
        <end position="187"/>
    </location>
</feature>
<dbReference type="Gene3D" id="1.20.1250.20">
    <property type="entry name" value="MFS general substrate transporter like domains"/>
    <property type="match status" value="1"/>
</dbReference>
<feature type="transmembrane region" description="Helical" evidence="6">
    <location>
        <begin position="43"/>
        <end position="69"/>
    </location>
</feature>
<feature type="transmembrane region" description="Helical" evidence="6">
    <location>
        <begin position="376"/>
        <end position="397"/>
    </location>
</feature>
<feature type="transmembrane region" description="Helical" evidence="6">
    <location>
        <begin position="313"/>
        <end position="335"/>
    </location>
</feature>
<evidence type="ECO:0000256" key="6">
    <source>
        <dbReference type="SAM" id="Phobius"/>
    </source>
</evidence>
<reference evidence="8" key="1">
    <citation type="submission" date="2021-07" db="EMBL/GenBank/DDBJ databases">
        <authorList>
            <person name="Durling M."/>
        </authorList>
    </citation>
    <scope>NUCLEOTIDE SEQUENCE</scope>
</reference>
<feature type="transmembrane region" description="Helical" evidence="6">
    <location>
        <begin position="238"/>
        <end position="258"/>
    </location>
</feature>
<feature type="transmembrane region" description="Helical" evidence="6">
    <location>
        <begin position="81"/>
        <end position="99"/>
    </location>
</feature>
<evidence type="ECO:0000256" key="1">
    <source>
        <dbReference type="ARBA" id="ARBA00004141"/>
    </source>
</evidence>
<comment type="subcellular location">
    <subcellularLocation>
        <location evidence="1">Membrane</location>
        <topology evidence="1">Multi-pass membrane protein</topology>
    </subcellularLocation>
</comment>